<dbReference type="InterPro" id="IPR041457">
    <property type="entry name" value="CxC2_KDZ-assoc"/>
</dbReference>
<organism evidence="3 4">
    <name type="scientific">Favolaschia claudopus</name>
    <dbReference type="NCBI Taxonomy" id="2862362"/>
    <lineage>
        <taxon>Eukaryota</taxon>
        <taxon>Fungi</taxon>
        <taxon>Dikarya</taxon>
        <taxon>Basidiomycota</taxon>
        <taxon>Agaricomycotina</taxon>
        <taxon>Agaricomycetes</taxon>
        <taxon>Agaricomycetidae</taxon>
        <taxon>Agaricales</taxon>
        <taxon>Marasmiineae</taxon>
        <taxon>Mycenaceae</taxon>
        <taxon>Favolaschia</taxon>
    </lineage>
</organism>
<feature type="compositionally biased region" description="Polar residues" evidence="1">
    <location>
        <begin position="21"/>
        <end position="30"/>
    </location>
</feature>
<comment type="caution">
    <text evidence="3">The sequence shown here is derived from an EMBL/GenBank/DDBJ whole genome shotgun (WGS) entry which is preliminary data.</text>
</comment>
<gene>
    <name evidence="3" type="ORF">R3P38DRAFT_2504284</name>
</gene>
<evidence type="ECO:0000256" key="1">
    <source>
        <dbReference type="SAM" id="MobiDB-lite"/>
    </source>
</evidence>
<reference evidence="3 4" key="1">
    <citation type="journal article" date="2024" name="J Genomics">
        <title>Draft genome sequencing and assembly of Favolaschia claudopus CIRM-BRFM 2984 isolated from oak limbs.</title>
        <authorList>
            <person name="Navarro D."/>
            <person name="Drula E."/>
            <person name="Chaduli D."/>
            <person name="Cazenave R."/>
            <person name="Ahrendt S."/>
            <person name="Wang J."/>
            <person name="Lipzen A."/>
            <person name="Daum C."/>
            <person name="Barry K."/>
            <person name="Grigoriev I.V."/>
            <person name="Favel A."/>
            <person name="Rosso M.N."/>
            <person name="Martin F."/>
        </authorList>
    </citation>
    <scope>NUCLEOTIDE SEQUENCE [LARGE SCALE GENOMIC DNA]</scope>
    <source>
        <strain evidence="3 4">CIRM-BRFM 2984</strain>
    </source>
</reference>
<dbReference type="AlphaFoldDB" id="A0AAW0DGI7"/>
<dbReference type="EMBL" id="JAWWNJ010000008">
    <property type="protein sequence ID" value="KAK7050392.1"/>
    <property type="molecule type" value="Genomic_DNA"/>
</dbReference>
<evidence type="ECO:0000313" key="4">
    <source>
        <dbReference type="Proteomes" id="UP001362999"/>
    </source>
</evidence>
<feature type="domain" description="CxC2-like cysteine cluster KDZ transposase-associated" evidence="2">
    <location>
        <begin position="183"/>
        <end position="292"/>
    </location>
</feature>
<feature type="region of interest" description="Disordered" evidence="1">
    <location>
        <begin position="1"/>
        <end position="41"/>
    </location>
</feature>
<evidence type="ECO:0000259" key="2">
    <source>
        <dbReference type="Pfam" id="PF18803"/>
    </source>
</evidence>
<protein>
    <submittedName>
        <fullName evidence="3">CxC2 domain-containing protein</fullName>
    </submittedName>
</protein>
<name>A0AAW0DGI7_9AGAR</name>
<dbReference type="Proteomes" id="UP001362999">
    <property type="component" value="Unassembled WGS sequence"/>
</dbReference>
<evidence type="ECO:0000313" key="3">
    <source>
        <dbReference type="EMBL" id="KAK7050392.1"/>
    </source>
</evidence>
<sequence>MSSAQARQSHKRQAVLPQLVVSHTASQESFRSADNRRQRTRIGTVADTAAPSRLEDLGAWHQEDLATSRAREDLDFTYQLGALLAEEPDLAVPDGINVVSAETRPSSERPLRAWYPLRDEYVAELLRRDGRGSPKVYERCAGGHGRCEGSADFRWANEQCFGEAMYCQECIHWSGTYFERTTLKALGLRMQLNHRSGVVCPYRRAVPNDFTLYDLSGVHEIAVDYCGCRTEDGSEEGGEPLAPRTQLLRACWWPATIWEPRTCATFSVMRLFQVLNCLGKLSAYDFLRGLEMK</sequence>
<keyword evidence="4" id="KW-1185">Reference proteome</keyword>
<dbReference type="Pfam" id="PF18803">
    <property type="entry name" value="CxC2"/>
    <property type="match status" value="1"/>
</dbReference>
<accession>A0AAW0DGI7</accession>
<proteinExistence type="predicted"/>